<reference evidence="3" key="1">
    <citation type="submission" date="2017-05" db="EMBL/GenBank/DDBJ databases">
        <title>Streptomyces olivochromogenes NBRC 3561 whole genome shotgun sequence.</title>
        <authorList>
            <person name="Dohra H."/>
            <person name="Kodani S."/>
        </authorList>
    </citation>
    <scope>NUCLEOTIDE SEQUENCE [LARGE SCALE GENOMIC DNA]</scope>
    <source>
        <strain evidence="3">NBRC 3561</strain>
    </source>
</reference>
<accession>A0A250VQQ7</accession>
<keyword evidence="1" id="KW-0732">Signal</keyword>
<keyword evidence="3" id="KW-1185">Reference proteome</keyword>
<name>A0A250VQQ7_STROL</name>
<feature type="signal peptide" evidence="1">
    <location>
        <begin position="1"/>
        <end position="30"/>
    </location>
</feature>
<dbReference type="RefSeq" id="WP_067381875.1">
    <property type="nucleotide sequence ID" value="NZ_BDQI01000026.1"/>
</dbReference>
<proteinExistence type="predicted"/>
<dbReference type="EMBL" id="BDQI01000026">
    <property type="protein sequence ID" value="GAX56419.1"/>
    <property type="molecule type" value="Genomic_DNA"/>
</dbReference>
<protein>
    <submittedName>
        <fullName evidence="2">Uncharacterized protein</fullName>
    </submittedName>
</protein>
<evidence type="ECO:0000313" key="2">
    <source>
        <dbReference type="EMBL" id="GAX56419.1"/>
    </source>
</evidence>
<comment type="caution">
    <text evidence="2">The sequence shown here is derived from an EMBL/GenBank/DDBJ whole genome shotgun (WGS) entry which is preliminary data.</text>
</comment>
<feature type="chain" id="PRO_5038917461" evidence="1">
    <location>
        <begin position="31"/>
        <end position="142"/>
    </location>
</feature>
<organism evidence="2 3">
    <name type="scientific">Streptomyces olivochromogenes</name>
    <dbReference type="NCBI Taxonomy" id="1963"/>
    <lineage>
        <taxon>Bacteria</taxon>
        <taxon>Bacillati</taxon>
        <taxon>Actinomycetota</taxon>
        <taxon>Actinomycetes</taxon>
        <taxon>Kitasatosporales</taxon>
        <taxon>Streptomycetaceae</taxon>
        <taxon>Streptomyces</taxon>
    </lineage>
</organism>
<sequence>MTSKLRIAAAAVTPALALGVAVPMTSAAEAARTPSAATMQVQAVKSAGDVNTIILAAYSAGTSPSNAKAAGINPDLRDAAKDIVAYIKQYLGKEYVKAGAAAKKGYAVFVRWVNSLDPRSPVRIVLEFGGKPLIELVFTFLI</sequence>
<gene>
    <name evidence="2" type="ORF">SO3561_07986</name>
</gene>
<dbReference type="Proteomes" id="UP000217446">
    <property type="component" value="Unassembled WGS sequence"/>
</dbReference>
<dbReference type="AlphaFoldDB" id="A0A250VQQ7"/>
<evidence type="ECO:0000313" key="3">
    <source>
        <dbReference type="Proteomes" id="UP000217446"/>
    </source>
</evidence>
<evidence type="ECO:0000256" key="1">
    <source>
        <dbReference type="SAM" id="SignalP"/>
    </source>
</evidence>